<organism evidence="1 2">
    <name type="scientific">Caerostris darwini</name>
    <dbReference type="NCBI Taxonomy" id="1538125"/>
    <lineage>
        <taxon>Eukaryota</taxon>
        <taxon>Metazoa</taxon>
        <taxon>Ecdysozoa</taxon>
        <taxon>Arthropoda</taxon>
        <taxon>Chelicerata</taxon>
        <taxon>Arachnida</taxon>
        <taxon>Araneae</taxon>
        <taxon>Araneomorphae</taxon>
        <taxon>Entelegynae</taxon>
        <taxon>Araneoidea</taxon>
        <taxon>Araneidae</taxon>
        <taxon>Caerostris</taxon>
    </lineage>
</organism>
<reference evidence="1 2" key="1">
    <citation type="submission" date="2021-06" db="EMBL/GenBank/DDBJ databases">
        <title>Caerostris darwini draft genome.</title>
        <authorList>
            <person name="Kono N."/>
            <person name="Arakawa K."/>
        </authorList>
    </citation>
    <scope>NUCLEOTIDE SEQUENCE [LARGE SCALE GENOMIC DNA]</scope>
</reference>
<name>A0AAV4P2H6_9ARAC</name>
<dbReference type="AlphaFoldDB" id="A0AAV4P2H6"/>
<protein>
    <submittedName>
        <fullName evidence="1">Uncharacterized protein</fullName>
    </submittedName>
</protein>
<dbReference type="Proteomes" id="UP001054837">
    <property type="component" value="Unassembled WGS sequence"/>
</dbReference>
<dbReference type="EMBL" id="BPLQ01002207">
    <property type="protein sequence ID" value="GIX89966.1"/>
    <property type="molecule type" value="Genomic_DNA"/>
</dbReference>
<evidence type="ECO:0000313" key="2">
    <source>
        <dbReference type="Proteomes" id="UP001054837"/>
    </source>
</evidence>
<accession>A0AAV4P2H6</accession>
<proteinExistence type="predicted"/>
<sequence length="155" mass="17562">MLQVAEDVYVGSMPESGIPNQKRRAPHRYPSSPFVTGVAGDNEKVARRQGQHVGGLNRIALDGSKIASVEMDFYVGWDGTKSCFEKSLFESIQISLRNSTPRDTLNQPLLFQLLLFLLGEALKWENEYGILLEDFGKRRVLERGSSHPQQQLWRN</sequence>
<gene>
    <name evidence="1" type="ORF">CDAR_239151</name>
</gene>
<comment type="caution">
    <text evidence="1">The sequence shown here is derived from an EMBL/GenBank/DDBJ whole genome shotgun (WGS) entry which is preliminary data.</text>
</comment>
<keyword evidence="2" id="KW-1185">Reference proteome</keyword>
<evidence type="ECO:0000313" key="1">
    <source>
        <dbReference type="EMBL" id="GIX89966.1"/>
    </source>
</evidence>